<evidence type="ECO:0000313" key="4">
    <source>
        <dbReference type="Proteomes" id="UP000332515"/>
    </source>
</evidence>
<dbReference type="SUPFAM" id="SSF47413">
    <property type="entry name" value="lambda repressor-like DNA-binding domains"/>
    <property type="match status" value="1"/>
</dbReference>
<dbReference type="PROSITE" id="PS50943">
    <property type="entry name" value="HTH_CROC1"/>
    <property type="match status" value="1"/>
</dbReference>
<name>A0A6A7Y8D9_9HYPH</name>
<gene>
    <name evidence="3" type="ORF">F0357_18495</name>
</gene>
<dbReference type="GO" id="GO:0003677">
    <property type="term" value="F:DNA binding"/>
    <property type="evidence" value="ECO:0007669"/>
    <property type="project" value="InterPro"/>
</dbReference>
<dbReference type="PANTHER" id="PTHR43236:SF1">
    <property type="entry name" value="BLL7220 PROTEIN"/>
    <property type="match status" value="1"/>
</dbReference>
<comment type="similarity">
    <text evidence="1">Belongs to the short-chain fatty acyl-CoA assimilation regulator (ScfR) family.</text>
</comment>
<evidence type="ECO:0000313" key="3">
    <source>
        <dbReference type="EMBL" id="MQT14607.1"/>
    </source>
</evidence>
<dbReference type="Pfam" id="PF06114">
    <property type="entry name" value="Peptidase_M78"/>
    <property type="match status" value="1"/>
</dbReference>
<organism evidence="3 4">
    <name type="scientific">Segnochrobactrum spirostomi</name>
    <dbReference type="NCBI Taxonomy" id="2608987"/>
    <lineage>
        <taxon>Bacteria</taxon>
        <taxon>Pseudomonadati</taxon>
        <taxon>Pseudomonadota</taxon>
        <taxon>Alphaproteobacteria</taxon>
        <taxon>Hyphomicrobiales</taxon>
        <taxon>Segnochrobactraceae</taxon>
        <taxon>Segnochrobactrum</taxon>
    </lineage>
</organism>
<dbReference type="InterPro" id="IPR010359">
    <property type="entry name" value="IrrE_HExxH"/>
</dbReference>
<dbReference type="Pfam" id="PF13560">
    <property type="entry name" value="HTH_31"/>
    <property type="match status" value="1"/>
</dbReference>
<dbReference type="Gene3D" id="1.10.10.2910">
    <property type="match status" value="1"/>
</dbReference>
<dbReference type="EMBL" id="VWNA01000001">
    <property type="protein sequence ID" value="MQT14607.1"/>
    <property type="molecule type" value="Genomic_DNA"/>
</dbReference>
<dbReference type="InterPro" id="IPR010982">
    <property type="entry name" value="Lambda_DNA-bd_dom_sf"/>
</dbReference>
<reference evidence="3 4" key="1">
    <citation type="submission" date="2019-09" db="EMBL/GenBank/DDBJ databases">
        <title>Segnochrobactrum spirostomi gen. nov., sp. nov., isolated from the ciliate Spirostomum cf. yagiui and description of a novel family, Segnochrobactraceae fam. nov. within the order Rhizobiales of the class Alphaproteobacteria.</title>
        <authorList>
            <person name="Akter S."/>
            <person name="Shazib S.U.A."/>
            <person name="Shin M.K."/>
        </authorList>
    </citation>
    <scope>NUCLEOTIDE SEQUENCE [LARGE SCALE GENOMIC DNA]</scope>
    <source>
        <strain evidence="3 4">Sp-1</strain>
    </source>
</reference>
<dbReference type="InterPro" id="IPR001387">
    <property type="entry name" value="Cro/C1-type_HTH"/>
</dbReference>
<dbReference type="AlphaFoldDB" id="A0A6A7Y8D9"/>
<dbReference type="CDD" id="cd00093">
    <property type="entry name" value="HTH_XRE"/>
    <property type="match status" value="1"/>
</dbReference>
<proteinExistence type="inferred from homology"/>
<accession>A0A6A7Y8D9</accession>
<evidence type="ECO:0000256" key="1">
    <source>
        <dbReference type="ARBA" id="ARBA00007227"/>
    </source>
</evidence>
<dbReference type="InterPro" id="IPR052345">
    <property type="entry name" value="Rad_response_metalloprotease"/>
</dbReference>
<dbReference type="SMART" id="SM00530">
    <property type="entry name" value="HTH_XRE"/>
    <property type="match status" value="1"/>
</dbReference>
<dbReference type="PANTHER" id="PTHR43236">
    <property type="entry name" value="ANTITOXIN HIGA1"/>
    <property type="match status" value="1"/>
</dbReference>
<dbReference type="Gene3D" id="1.10.260.40">
    <property type="entry name" value="lambda repressor-like DNA-binding domains"/>
    <property type="match status" value="1"/>
</dbReference>
<dbReference type="Proteomes" id="UP000332515">
    <property type="component" value="Unassembled WGS sequence"/>
</dbReference>
<feature type="domain" description="HTH cro/C1-type" evidence="2">
    <location>
        <begin position="13"/>
        <end position="67"/>
    </location>
</feature>
<evidence type="ECO:0000259" key="2">
    <source>
        <dbReference type="PROSITE" id="PS50943"/>
    </source>
</evidence>
<comment type="caution">
    <text evidence="3">The sequence shown here is derived from an EMBL/GenBank/DDBJ whole genome shotgun (WGS) entry which is preliminary data.</text>
</comment>
<dbReference type="RefSeq" id="WP_153485750.1">
    <property type="nucleotide sequence ID" value="NZ_VWNA01000001.1"/>
</dbReference>
<protein>
    <submittedName>
        <fullName evidence="3">ImmA/IrrE family metallo-endopeptidase</fullName>
    </submittedName>
</protein>
<keyword evidence="4" id="KW-1185">Reference proteome</keyword>
<sequence length="397" mass="44514">MPTGVEGFVPARLRMARAARALLQRELAVLVDRSDGTVSKWESGDQAPEPSVIHTLSTVLEVDSGWFFKPADRASGASFFRSLKSALGRMRDKAEAKLDFIESIFDAISMYIDLPDVDIPDIIGGRDFRTLRGSDVEHCARLLREHWSLNEEPIDDLLLVIENAGVIVGHDELGSEKLDGVSRWSNGRPYMLLARDKNVGVRRRFDAAHELGHIVLHKHVTPDELYAHFNLIEEQAMLFAGAFLLPDASFGDDVRSLSLDALLGIKLKWKVSVAAMIKRLSAMERVSADYERKLWQYYSYRRWRGFEPLDDVIEVEQPHNLAASINIALSEGGISRSELFRNINLRPKDISNLTGISESLLTPSNVNLIRLHPVVKSNIAPSQEAKVINISDRGKRL</sequence>